<gene>
    <name evidence="1" type="ORF">HF841_07885</name>
</gene>
<reference evidence="1 2" key="1">
    <citation type="submission" date="2020-04" db="EMBL/GenBank/DDBJ databases">
        <authorList>
            <person name="Hitch T.C.A."/>
            <person name="Wylensek D."/>
            <person name="Clavel T."/>
        </authorList>
    </citation>
    <scope>NUCLEOTIDE SEQUENCE [LARGE SCALE GENOMIC DNA]</scope>
    <source>
        <strain evidence="1 2">WCA3-601-WT-5E</strain>
    </source>
</reference>
<dbReference type="PROSITE" id="PS51257">
    <property type="entry name" value="PROKAR_LIPOPROTEIN"/>
    <property type="match status" value="1"/>
</dbReference>
<evidence type="ECO:0000313" key="1">
    <source>
        <dbReference type="EMBL" id="NME85940.1"/>
    </source>
</evidence>
<evidence type="ECO:0000313" key="2">
    <source>
        <dbReference type="Proteomes" id="UP000520291"/>
    </source>
</evidence>
<proteinExistence type="predicted"/>
<name>A0A7X9XI54_9BACE</name>
<protein>
    <recommendedName>
        <fullName evidence="3">Lipoprotein</fullName>
    </recommendedName>
</protein>
<comment type="caution">
    <text evidence="1">The sequence shown here is derived from an EMBL/GenBank/DDBJ whole genome shotgun (WGS) entry which is preliminary data.</text>
</comment>
<dbReference type="EMBL" id="JABAGL010000009">
    <property type="protein sequence ID" value="NME85940.1"/>
    <property type="molecule type" value="Genomic_DNA"/>
</dbReference>
<organism evidence="1 2">
    <name type="scientific">Bacteroides eggerthii</name>
    <dbReference type="NCBI Taxonomy" id="28111"/>
    <lineage>
        <taxon>Bacteria</taxon>
        <taxon>Pseudomonadati</taxon>
        <taxon>Bacteroidota</taxon>
        <taxon>Bacteroidia</taxon>
        <taxon>Bacteroidales</taxon>
        <taxon>Bacteroidaceae</taxon>
        <taxon>Bacteroides</taxon>
    </lineage>
</organism>
<dbReference type="RefSeq" id="WP_138349934.1">
    <property type="nucleotide sequence ID" value="NZ_DAWCJA010000184.1"/>
</dbReference>
<evidence type="ECO:0008006" key="3">
    <source>
        <dbReference type="Google" id="ProtNLM"/>
    </source>
</evidence>
<sequence>MKKLVFCIVVLPMVLMSCQQKLDIKSNWKEVSSRILVLREGAEFVEMWTASNEDKVSYNIQAIEDSIRAADSIAAVTAAMEERMSHDELVRKYREDSINLVKTYQRENADNGKKDALAHLCRMFLTKDSIENWREYLKKNFDAVNKKCEEYIFELSSEDKIAFGKIYTNALIEEYNRLLNIFENGDVVDMDEYDIVEGPYEDDNIKRYKIISKNNTVEKYFVYIKKGKKQPIISLQLVNPK</sequence>
<accession>A0A7X9XI54</accession>
<dbReference type="AlphaFoldDB" id="A0A7X9XI54"/>
<dbReference type="Proteomes" id="UP000520291">
    <property type="component" value="Unassembled WGS sequence"/>
</dbReference>